<sequence>MGNAFRISLAAKSNPVQFVAYDILYYNGKDLTDLPLMERKKYLFEKVTEGYKRRNCNAAAKCTWAFPDVIFPVLPLGDDPLQTLAFCKLKERRPLPFALSPFQTG</sequence>
<protein>
    <recommendedName>
        <fullName evidence="1">ATP-dependent DNA ligase family profile domain-containing protein</fullName>
    </recommendedName>
</protein>
<comment type="caution">
    <text evidence="2">The sequence shown here is derived from an EMBL/GenBank/DDBJ whole genome shotgun (WGS) entry which is preliminary data.</text>
</comment>
<name>A0A9D2IVB8_9FIRM</name>
<dbReference type="InterPro" id="IPR012310">
    <property type="entry name" value="DNA_ligase_ATP-dep_cent"/>
</dbReference>
<reference evidence="2" key="2">
    <citation type="submission" date="2021-04" db="EMBL/GenBank/DDBJ databases">
        <authorList>
            <person name="Gilroy R."/>
        </authorList>
    </citation>
    <scope>NUCLEOTIDE SEQUENCE</scope>
    <source>
        <strain evidence="2">CHK33-5263</strain>
    </source>
</reference>
<evidence type="ECO:0000259" key="1">
    <source>
        <dbReference type="PROSITE" id="PS50160"/>
    </source>
</evidence>
<dbReference type="Proteomes" id="UP000824044">
    <property type="component" value="Unassembled WGS sequence"/>
</dbReference>
<dbReference type="GO" id="GO:0006281">
    <property type="term" value="P:DNA repair"/>
    <property type="evidence" value="ECO:0007669"/>
    <property type="project" value="InterPro"/>
</dbReference>
<dbReference type="GO" id="GO:0006310">
    <property type="term" value="P:DNA recombination"/>
    <property type="evidence" value="ECO:0007669"/>
    <property type="project" value="InterPro"/>
</dbReference>
<dbReference type="GO" id="GO:0003910">
    <property type="term" value="F:DNA ligase (ATP) activity"/>
    <property type="evidence" value="ECO:0007669"/>
    <property type="project" value="InterPro"/>
</dbReference>
<evidence type="ECO:0000313" key="3">
    <source>
        <dbReference type="Proteomes" id="UP000824044"/>
    </source>
</evidence>
<dbReference type="PROSITE" id="PS50160">
    <property type="entry name" value="DNA_LIGASE_A3"/>
    <property type="match status" value="1"/>
</dbReference>
<organism evidence="2 3">
    <name type="scientific">Candidatus Gallimonas intestinigallinarum</name>
    <dbReference type="NCBI Taxonomy" id="2838604"/>
    <lineage>
        <taxon>Bacteria</taxon>
        <taxon>Bacillati</taxon>
        <taxon>Bacillota</taxon>
        <taxon>Clostridia</taxon>
        <taxon>Candidatus Gallimonas</taxon>
    </lineage>
</organism>
<dbReference type="GO" id="GO:0005524">
    <property type="term" value="F:ATP binding"/>
    <property type="evidence" value="ECO:0007669"/>
    <property type="project" value="InterPro"/>
</dbReference>
<accession>A0A9D2IVB8</accession>
<dbReference type="SUPFAM" id="SSF56091">
    <property type="entry name" value="DNA ligase/mRNA capping enzyme, catalytic domain"/>
    <property type="match status" value="1"/>
</dbReference>
<feature type="domain" description="ATP-dependent DNA ligase family profile" evidence="1">
    <location>
        <begin position="9"/>
        <end position="49"/>
    </location>
</feature>
<proteinExistence type="predicted"/>
<evidence type="ECO:0000313" key="2">
    <source>
        <dbReference type="EMBL" id="HIZ24150.1"/>
    </source>
</evidence>
<reference evidence="2" key="1">
    <citation type="journal article" date="2021" name="PeerJ">
        <title>Extensive microbial diversity within the chicken gut microbiome revealed by metagenomics and culture.</title>
        <authorList>
            <person name="Gilroy R."/>
            <person name="Ravi A."/>
            <person name="Getino M."/>
            <person name="Pursley I."/>
            <person name="Horton D.L."/>
            <person name="Alikhan N.F."/>
            <person name="Baker D."/>
            <person name="Gharbi K."/>
            <person name="Hall N."/>
            <person name="Watson M."/>
            <person name="Adriaenssens E.M."/>
            <person name="Foster-Nyarko E."/>
            <person name="Jarju S."/>
            <person name="Secka A."/>
            <person name="Antonio M."/>
            <person name="Oren A."/>
            <person name="Chaudhuri R.R."/>
            <person name="La Ragione R."/>
            <person name="Hildebrand F."/>
            <person name="Pallen M.J."/>
        </authorList>
    </citation>
    <scope>NUCLEOTIDE SEQUENCE</scope>
    <source>
        <strain evidence="2">CHK33-5263</strain>
    </source>
</reference>
<gene>
    <name evidence="2" type="ORF">H9812_01550</name>
</gene>
<dbReference type="EMBL" id="DXBS01000036">
    <property type="protein sequence ID" value="HIZ24150.1"/>
    <property type="molecule type" value="Genomic_DNA"/>
</dbReference>
<dbReference type="Gene3D" id="3.30.470.30">
    <property type="entry name" value="DNA ligase/mRNA capping enzyme"/>
    <property type="match status" value="1"/>
</dbReference>
<dbReference type="Pfam" id="PF01068">
    <property type="entry name" value="DNA_ligase_A_M"/>
    <property type="match status" value="1"/>
</dbReference>
<dbReference type="AlphaFoldDB" id="A0A9D2IVB8"/>